<feature type="compositionally biased region" description="Polar residues" evidence="2">
    <location>
        <begin position="265"/>
        <end position="275"/>
    </location>
</feature>
<feature type="region of interest" description="Disordered" evidence="2">
    <location>
        <begin position="250"/>
        <end position="296"/>
    </location>
</feature>
<evidence type="ECO:0000313" key="7">
    <source>
        <dbReference type="EMBL" id="CAF3527413.1"/>
    </source>
</evidence>
<keyword evidence="8" id="KW-1185">Reference proteome</keyword>
<dbReference type="InterPro" id="IPR027267">
    <property type="entry name" value="AH/BAR_dom_sf"/>
</dbReference>
<dbReference type="GO" id="GO:0031410">
    <property type="term" value="C:cytoplasmic vesicle"/>
    <property type="evidence" value="ECO:0007669"/>
    <property type="project" value="TreeGrafter"/>
</dbReference>
<dbReference type="SUPFAM" id="SSF64268">
    <property type="entry name" value="PX domain"/>
    <property type="match status" value="1"/>
</dbReference>
<feature type="region of interest" description="Disordered" evidence="2">
    <location>
        <begin position="157"/>
        <end position="229"/>
    </location>
</feature>
<feature type="compositionally biased region" description="Polar residues" evidence="2">
    <location>
        <begin position="166"/>
        <end position="182"/>
    </location>
</feature>
<comment type="caution">
    <text evidence="5">The sequence shown here is derived from an EMBL/GenBank/DDBJ whole genome shotgun (WGS) entry which is preliminary data.</text>
</comment>
<sequence>MDNLCNEIPYPQEFNVTEQSNDNFSAISEYQQQPQQEPFYHQETMHEQNLNVPSFSQQPQQEPFYHQETIHEQNLNVPSFSQQPQQEPFYHQETMHEQNWNVPSFSQQPQQEPFYHQETMHEQNWNVPSFSQQPNFNQYTAPSNLYTIEPSEVLIIQQQQQQQQQAFETFSSPSTQPKSYETNLDDTFALKASSTVSSPSEPQTLPVSNQSKTTKSKEQKQKFFTLRRSKSNAAQLKNELKSCDAAATSKISKDTDSDGSDFSDAENQPQSNADLSSLPGGHLQQNRPTTGDLTTKAAPRARFFDRHGLDNYLLNGFKTKSDEHVDIAFNEYEGIVYWANNASIPPFTVKIEDPIRSTKLGGLKAFMEYKIQAQRSGGKLVGRRYKQFVWLQEQLALKYRFICIPPLPGKQIAGRFEQEFVQERKRQLEVWLNRICRHPVLCASFPVKHFLTCELSEKTVKDWKVGKRKIEKDELKEAQWLACVSLNGTGQSDQQILQQIDIFAQQQSALETQLKNVIQGFTKYSERHTEVYEKDIQKVGDLFNKLHKALQIDTTTADKDLSSSIQLIGQSYENIAEFYKSQAIGSLRDFLDHIQEYLGIVQCFPAILSIHRNSSDFMKNIQQRSPNTPDFSNAIHRNHVLNHVVLAEINFFNSEKVKDFNQIMKTLIGQQIKFYEDITSQLRNAHNSFK</sequence>
<dbReference type="Proteomes" id="UP000663829">
    <property type="component" value="Unassembled WGS sequence"/>
</dbReference>
<dbReference type="Proteomes" id="UP000681722">
    <property type="component" value="Unassembled WGS sequence"/>
</dbReference>
<dbReference type="Gene3D" id="3.30.1520.10">
    <property type="entry name" value="Phox-like domain"/>
    <property type="match status" value="1"/>
</dbReference>
<accession>A0A813P4Y6</accession>
<dbReference type="GO" id="GO:0006897">
    <property type="term" value="P:endocytosis"/>
    <property type="evidence" value="ECO:0007669"/>
    <property type="project" value="TreeGrafter"/>
</dbReference>
<dbReference type="InterPro" id="IPR036871">
    <property type="entry name" value="PX_dom_sf"/>
</dbReference>
<dbReference type="GO" id="GO:0035091">
    <property type="term" value="F:phosphatidylinositol binding"/>
    <property type="evidence" value="ECO:0007669"/>
    <property type="project" value="InterPro"/>
</dbReference>
<dbReference type="GO" id="GO:0097320">
    <property type="term" value="P:plasma membrane tubulation"/>
    <property type="evidence" value="ECO:0007669"/>
    <property type="project" value="TreeGrafter"/>
</dbReference>
<dbReference type="EMBL" id="CAJNOK010000130">
    <property type="protein sequence ID" value="CAF0731393.1"/>
    <property type="molecule type" value="Genomic_DNA"/>
</dbReference>
<dbReference type="EMBL" id="CAJNOQ010000055">
    <property type="protein sequence ID" value="CAF0748285.1"/>
    <property type="molecule type" value="Genomic_DNA"/>
</dbReference>
<organism evidence="5 8">
    <name type="scientific">Didymodactylos carnosus</name>
    <dbReference type="NCBI Taxonomy" id="1234261"/>
    <lineage>
        <taxon>Eukaryota</taxon>
        <taxon>Metazoa</taxon>
        <taxon>Spiralia</taxon>
        <taxon>Gnathifera</taxon>
        <taxon>Rotifera</taxon>
        <taxon>Eurotatoria</taxon>
        <taxon>Bdelloidea</taxon>
        <taxon>Philodinida</taxon>
        <taxon>Philodinidae</taxon>
        <taxon>Didymodactylos</taxon>
    </lineage>
</organism>
<dbReference type="EMBL" id="CAJOBC010000055">
    <property type="protein sequence ID" value="CAF3527413.1"/>
    <property type="molecule type" value="Genomic_DNA"/>
</dbReference>
<feature type="compositionally biased region" description="Polar residues" evidence="2">
    <location>
        <begin position="283"/>
        <end position="293"/>
    </location>
</feature>
<dbReference type="PANTHER" id="PTHR45827:SF1">
    <property type="entry name" value="SORTING NEXIN"/>
    <property type="match status" value="1"/>
</dbReference>
<proteinExistence type="inferred from homology"/>
<evidence type="ECO:0000256" key="2">
    <source>
        <dbReference type="SAM" id="MobiDB-lite"/>
    </source>
</evidence>
<comment type="similarity">
    <text evidence="1">Belongs to the sorting nexin family.</text>
</comment>
<protein>
    <recommendedName>
        <fullName evidence="3">PX domain-containing protein</fullName>
    </recommendedName>
</protein>
<evidence type="ECO:0000259" key="3">
    <source>
        <dbReference type="PROSITE" id="PS50195"/>
    </source>
</evidence>
<gene>
    <name evidence="5" type="ORF">GPM918_LOCUS674</name>
    <name evidence="4" type="ORF">OVA965_LOCUS830</name>
    <name evidence="7" type="ORF">SRO942_LOCUS675</name>
    <name evidence="6" type="ORF">TMI583_LOCUS831</name>
</gene>
<dbReference type="Pfam" id="PF00787">
    <property type="entry name" value="PX"/>
    <property type="match status" value="1"/>
</dbReference>
<name>A0A813P4Y6_9BILA</name>
<dbReference type="InterPro" id="IPR001683">
    <property type="entry name" value="PX_dom"/>
</dbReference>
<dbReference type="OrthoDB" id="10254720at2759"/>
<feature type="domain" description="PX" evidence="3">
    <location>
        <begin position="347"/>
        <end position="458"/>
    </location>
</feature>
<dbReference type="SMART" id="SM00312">
    <property type="entry name" value="PX"/>
    <property type="match status" value="1"/>
</dbReference>
<dbReference type="Pfam" id="PF10456">
    <property type="entry name" value="BAR_3_WASP_bdg"/>
    <property type="match status" value="1"/>
</dbReference>
<dbReference type="Proteomes" id="UP000677228">
    <property type="component" value="Unassembled WGS sequence"/>
</dbReference>
<evidence type="ECO:0000256" key="1">
    <source>
        <dbReference type="ARBA" id="ARBA00010883"/>
    </source>
</evidence>
<dbReference type="InterPro" id="IPR019497">
    <property type="entry name" value="Sorting_nexin_WASP-bd-dom"/>
</dbReference>
<reference evidence="5" key="1">
    <citation type="submission" date="2021-02" db="EMBL/GenBank/DDBJ databases">
        <authorList>
            <person name="Nowell W R."/>
        </authorList>
    </citation>
    <scope>NUCLEOTIDE SEQUENCE</scope>
</reference>
<evidence type="ECO:0000313" key="8">
    <source>
        <dbReference type="Proteomes" id="UP000663829"/>
    </source>
</evidence>
<dbReference type="GO" id="GO:0016197">
    <property type="term" value="P:endosomal transport"/>
    <property type="evidence" value="ECO:0007669"/>
    <property type="project" value="TreeGrafter"/>
</dbReference>
<evidence type="ECO:0000313" key="5">
    <source>
        <dbReference type="EMBL" id="CAF0748285.1"/>
    </source>
</evidence>
<feature type="compositionally biased region" description="Polar residues" evidence="2">
    <location>
        <begin position="192"/>
        <end position="209"/>
    </location>
</feature>
<dbReference type="Proteomes" id="UP000682733">
    <property type="component" value="Unassembled WGS sequence"/>
</dbReference>
<evidence type="ECO:0000313" key="6">
    <source>
        <dbReference type="EMBL" id="CAF3506901.1"/>
    </source>
</evidence>
<dbReference type="Gene3D" id="1.20.1270.60">
    <property type="entry name" value="Arfaptin homology (AH) domain/BAR domain"/>
    <property type="match status" value="1"/>
</dbReference>
<dbReference type="EMBL" id="CAJOBA010000130">
    <property type="protein sequence ID" value="CAF3506901.1"/>
    <property type="molecule type" value="Genomic_DNA"/>
</dbReference>
<evidence type="ECO:0000313" key="4">
    <source>
        <dbReference type="EMBL" id="CAF0731393.1"/>
    </source>
</evidence>
<dbReference type="PROSITE" id="PS50195">
    <property type="entry name" value="PX"/>
    <property type="match status" value="1"/>
</dbReference>
<dbReference type="PANTHER" id="PTHR45827">
    <property type="entry name" value="SORTING NEXIN"/>
    <property type="match status" value="1"/>
</dbReference>
<dbReference type="GO" id="GO:0005886">
    <property type="term" value="C:plasma membrane"/>
    <property type="evidence" value="ECO:0007669"/>
    <property type="project" value="TreeGrafter"/>
</dbReference>
<dbReference type="AlphaFoldDB" id="A0A813P4Y6"/>